<dbReference type="EC" id="4.3.1.17" evidence="11"/>
<comment type="pathway">
    <text evidence="2">Carbohydrate biosynthesis; gluconeogenesis.</text>
</comment>
<keyword evidence="9 11" id="KW-0456">Lyase</keyword>
<keyword evidence="4 11" id="KW-0312">Gluconeogenesis</keyword>
<comment type="cofactor">
    <cofactor evidence="1 11">
        <name>[4Fe-4S] cluster</name>
        <dbReference type="ChEBI" id="CHEBI:49883"/>
    </cofactor>
</comment>
<feature type="domain" description="Serine dehydratase-like alpha subunit" evidence="12">
    <location>
        <begin position="185"/>
        <end position="453"/>
    </location>
</feature>
<comment type="similarity">
    <text evidence="3 11">Belongs to the iron-sulfur dependent L-serine dehydratase family.</text>
</comment>
<evidence type="ECO:0000256" key="9">
    <source>
        <dbReference type="ARBA" id="ARBA00023239"/>
    </source>
</evidence>
<dbReference type="InterPro" id="IPR051318">
    <property type="entry name" value="Fe-S_L-Ser"/>
</dbReference>
<dbReference type="GO" id="GO:0003941">
    <property type="term" value="F:L-serine ammonia-lyase activity"/>
    <property type="evidence" value="ECO:0007669"/>
    <property type="project" value="UniProtKB-UniRule"/>
</dbReference>
<evidence type="ECO:0000256" key="2">
    <source>
        <dbReference type="ARBA" id="ARBA00004742"/>
    </source>
</evidence>
<dbReference type="InterPro" id="IPR005131">
    <property type="entry name" value="Ser_deHydtase_bsu"/>
</dbReference>
<dbReference type="EMBL" id="JACCKB010000008">
    <property type="protein sequence ID" value="NYZ65871.1"/>
    <property type="molecule type" value="Genomic_DNA"/>
</dbReference>
<dbReference type="FunFam" id="3.30.1330.90:FF:000001">
    <property type="entry name" value="L-serine ammonia-lyase 1"/>
    <property type="match status" value="1"/>
</dbReference>
<keyword evidence="15" id="KW-1185">Reference proteome</keyword>
<protein>
    <recommendedName>
        <fullName evidence="11">L-serine dehydratase</fullName>
        <ecNumber evidence="11">4.3.1.17</ecNumber>
    </recommendedName>
</protein>
<evidence type="ECO:0000256" key="4">
    <source>
        <dbReference type="ARBA" id="ARBA00022432"/>
    </source>
</evidence>
<dbReference type="Pfam" id="PF03315">
    <property type="entry name" value="SDH_beta"/>
    <property type="match status" value="1"/>
</dbReference>
<dbReference type="InterPro" id="IPR029009">
    <property type="entry name" value="ASB_dom_sf"/>
</dbReference>
<evidence type="ECO:0000256" key="6">
    <source>
        <dbReference type="ARBA" id="ARBA00022723"/>
    </source>
</evidence>
<name>A0A853I7I0_9GAMM</name>
<evidence type="ECO:0000256" key="5">
    <source>
        <dbReference type="ARBA" id="ARBA00022485"/>
    </source>
</evidence>
<dbReference type="NCBIfam" id="TIGR00720">
    <property type="entry name" value="sda_mono"/>
    <property type="match status" value="1"/>
</dbReference>
<evidence type="ECO:0000256" key="3">
    <source>
        <dbReference type="ARBA" id="ARBA00008636"/>
    </source>
</evidence>
<evidence type="ECO:0000256" key="7">
    <source>
        <dbReference type="ARBA" id="ARBA00023004"/>
    </source>
</evidence>
<dbReference type="GO" id="GO:0009063">
    <property type="term" value="P:amino acid catabolic process"/>
    <property type="evidence" value="ECO:0007669"/>
    <property type="project" value="UniProtKB-ARBA"/>
</dbReference>
<evidence type="ECO:0000256" key="1">
    <source>
        <dbReference type="ARBA" id="ARBA00001966"/>
    </source>
</evidence>
<evidence type="ECO:0000256" key="11">
    <source>
        <dbReference type="RuleBase" id="RU366059"/>
    </source>
</evidence>
<keyword evidence="8 11" id="KW-0411">Iron-sulfur</keyword>
<keyword evidence="6 11" id="KW-0479">Metal-binding</keyword>
<dbReference type="InterPro" id="IPR004644">
    <property type="entry name" value="Fe-S_L-Ser_mono"/>
</dbReference>
<comment type="caution">
    <text evidence="14">The sequence shown here is derived from an EMBL/GenBank/DDBJ whole genome shotgun (WGS) entry which is preliminary data.</text>
</comment>
<dbReference type="Pfam" id="PF03313">
    <property type="entry name" value="SDH_alpha"/>
    <property type="match status" value="1"/>
</dbReference>
<dbReference type="Gene3D" id="3.30.1330.90">
    <property type="entry name" value="D-3-phosphoglycerate dehydrogenase, domain 3"/>
    <property type="match status" value="1"/>
</dbReference>
<evidence type="ECO:0000259" key="13">
    <source>
        <dbReference type="Pfam" id="PF03315"/>
    </source>
</evidence>
<evidence type="ECO:0000313" key="14">
    <source>
        <dbReference type="EMBL" id="NYZ65871.1"/>
    </source>
</evidence>
<organism evidence="14 15">
    <name type="scientific">Spartinivicinus marinus</name>
    <dbReference type="NCBI Taxonomy" id="2994442"/>
    <lineage>
        <taxon>Bacteria</taxon>
        <taxon>Pseudomonadati</taxon>
        <taxon>Pseudomonadota</taxon>
        <taxon>Gammaproteobacteria</taxon>
        <taxon>Oceanospirillales</taxon>
        <taxon>Zooshikellaceae</taxon>
        <taxon>Spartinivicinus</taxon>
    </lineage>
</organism>
<proteinExistence type="inferred from homology"/>
<dbReference type="RefSeq" id="WP_180567898.1">
    <property type="nucleotide sequence ID" value="NZ_JACCKB010000008.1"/>
</dbReference>
<sequence length="459" mass="49049">MALSIFDLFKVGVGPSSSHTVGPMVAANRFLVELAKRQQLSQVTKVKVALYGSLALTGKGHATDIAVLLGLLGEAPATVNPDCVQEYIQAINTHHQLKLAGEYPVTFNPAEDIHFHYQASLPEHPNGMQILAYDQHGMLLFEGTYFSVGGGFVVTKGEQTASDQDVAVPLAFNSGKELLAICKQHQLSIAELVLKNEQALQPDLTQQQLYDQIYTIWEVMDNCIRRGCQQSGELPGGLKIKRRAAEFYRELTSKPEAALKDQLTVMDWVNLFAMAVNEENAAGGRVVTAPTNGAAGVIPAVLAYYDRFVHGASREGIVKFIATAAAIGMLYKQNASISAAEVGCQGEIGVACSMAAGALTAVLGGTNEQVENAAEIGMEHNLGLTCDPIAGLVQVPCIERNTMGAVKAINAARLAIRGNGDHHVSLDSVIETMRQTGLDMQEKYKETSQGGLAVNVVAC</sequence>
<comment type="catalytic activity">
    <reaction evidence="10 11">
        <text>L-serine = pyruvate + NH4(+)</text>
        <dbReference type="Rhea" id="RHEA:19169"/>
        <dbReference type="ChEBI" id="CHEBI:15361"/>
        <dbReference type="ChEBI" id="CHEBI:28938"/>
        <dbReference type="ChEBI" id="CHEBI:33384"/>
        <dbReference type="EC" id="4.3.1.17"/>
    </reaction>
</comment>
<gene>
    <name evidence="14" type="ORF">H0A36_07575</name>
</gene>
<reference evidence="14 15" key="1">
    <citation type="submission" date="2020-07" db="EMBL/GenBank/DDBJ databases">
        <title>Endozoicomonas sp. nov., isolated from sediment.</title>
        <authorList>
            <person name="Gu T."/>
        </authorList>
    </citation>
    <scope>NUCLEOTIDE SEQUENCE [LARGE SCALE GENOMIC DNA]</scope>
    <source>
        <strain evidence="14 15">SM1973</strain>
    </source>
</reference>
<evidence type="ECO:0000256" key="8">
    <source>
        <dbReference type="ARBA" id="ARBA00023014"/>
    </source>
</evidence>
<dbReference type="GO" id="GO:0006094">
    <property type="term" value="P:gluconeogenesis"/>
    <property type="evidence" value="ECO:0007669"/>
    <property type="project" value="UniProtKB-KW"/>
</dbReference>
<evidence type="ECO:0000313" key="15">
    <source>
        <dbReference type="Proteomes" id="UP000569732"/>
    </source>
</evidence>
<keyword evidence="7 11" id="KW-0408">Iron</keyword>
<dbReference type="Proteomes" id="UP000569732">
    <property type="component" value="Unassembled WGS sequence"/>
</dbReference>
<dbReference type="InterPro" id="IPR005130">
    <property type="entry name" value="Ser_deHydtase-like_asu"/>
</dbReference>
<keyword evidence="5 11" id="KW-0004">4Fe-4S</keyword>
<dbReference type="GO" id="GO:0046872">
    <property type="term" value="F:metal ion binding"/>
    <property type="evidence" value="ECO:0007669"/>
    <property type="project" value="UniProtKB-KW"/>
</dbReference>
<dbReference type="PANTHER" id="PTHR30182:SF1">
    <property type="entry name" value="L-SERINE DEHYDRATASE 1"/>
    <property type="match status" value="1"/>
</dbReference>
<dbReference type="PANTHER" id="PTHR30182">
    <property type="entry name" value="L-SERINE DEHYDRATASE"/>
    <property type="match status" value="1"/>
</dbReference>
<dbReference type="GO" id="GO:0051539">
    <property type="term" value="F:4 iron, 4 sulfur cluster binding"/>
    <property type="evidence" value="ECO:0007669"/>
    <property type="project" value="UniProtKB-UniRule"/>
</dbReference>
<dbReference type="SUPFAM" id="SSF143548">
    <property type="entry name" value="Serine metabolism enzymes domain"/>
    <property type="match status" value="1"/>
</dbReference>
<evidence type="ECO:0000256" key="10">
    <source>
        <dbReference type="ARBA" id="ARBA00049406"/>
    </source>
</evidence>
<evidence type="ECO:0000259" key="12">
    <source>
        <dbReference type="Pfam" id="PF03313"/>
    </source>
</evidence>
<feature type="domain" description="Serine dehydratase beta chain" evidence="13">
    <location>
        <begin position="4"/>
        <end position="157"/>
    </location>
</feature>
<dbReference type="AlphaFoldDB" id="A0A853I7I0"/>
<accession>A0A853I7I0</accession>